<accession>A0A183L138</accession>
<keyword evidence="1" id="KW-0812">Transmembrane</keyword>
<reference evidence="4" key="1">
    <citation type="submission" date="2016-06" db="UniProtKB">
        <authorList>
            <consortium name="WormBaseParasite"/>
        </authorList>
    </citation>
    <scope>IDENTIFICATION</scope>
</reference>
<dbReference type="AlphaFoldDB" id="A0A183L138"/>
<feature type="transmembrane region" description="Helical" evidence="1">
    <location>
        <begin position="12"/>
        <end position="30"/>
    </location>
</feature>
<keyword evidence="1" id="KW-1133">Transmembrane helix</keyword>
<name>A0A183L138_9TREM</name>
<feature type="transmembrane region" description="Helical" evidence="1">
    <location>
        <begin position="76"/>
        <end position="109"/>
    </location>
</feature>
<reference evidence="2 3" key="2">
    <citation type="submission" date="2018-11" db="EMBL/GenBank/DDBJ databases">
        <authorList>
            <consortium name="Pathogen Informatics"/>
        </authorList>
    </citation>
    <scope>NUCLEOTIDE SEQUENCE [LARGE SCALE GENOMIC DNA]</scope>
    <source>
        <strain evidence="2">Dakar</strain>
        <strain evidence="3">Dakar, Senegal</strain>
    </source>
</reference>
<evidence type="ECO:0000313" key="2">
    <source>
        <dbReference type="EMBL" id="VDP74141.1"/>
    </source>
</evidence>
<dbReference type="Proteomes" id="UP000279833">
    <property type="component" value="Unassembled WGS sequence"/>
</dbReference>
<dbReference type="WBParaSite" id="SCUD_0002104001-mRNA-1">
    <property type="protein sequence ID" value="SCUD_0002104001-mRNA-1"/>
    <property type="gene ID" value="SCUD_0002104001"/>
</dbReference>
<gene>
    <name evidence="2" type="ORF">SCUD_LOCUS21036</name>
</gene>
<evidence type="ECO:0000313" key="3">
    <source>
        <dbReference type="Proteomes" id="UP000279833"/>
    </source>
</evidence>
<feature type="transmembrane region" description="Helical" evidence="1">
    <location>
        <begin position="51"/>
        <end position="70"/>
    </location>
</feature>
<evidence type="ECO:0000256" key="1">
    <source>
        <dbReference type="SAM" id="Phobius"/>
    </source>
</evidence>
<organism evidence="4">
    <name type="scientific">Schistosoma curassoni</name>
    <dbReference type="NCBI Taxonomy" id="6186"/>
    <lineage>
        <taxon>Eukaryota</taxon>
        <taxon>Metazoa</taxon>
        <taxon>Spiralia</taxon>
        <taxon>Lophotrochozoa</taxon>
        <taxon>Platyhelminthes</taxon>
        <taxon>Trematoda</taxon>
        <taxon>Digenea</taxon>
        <taxon>Strigeidida</taxon>
        <taxon>Schistosomatoidea</taxon>
        <taxon>Schistosomatidae</taxon>
        <taxon>Schistosoma</taxon>
    </lineage>
</organism>
<keyword evidence="1" id="KW-0472">Membrane</keyword>
<dbReference type="EMBL" id="UZAK01045597">
    <property type="protein sequence ID" value="VDP74141.1"/>
    <property type="molecule type" value="Genomic_DNA"/>
</dbReference>
<sequence>MVHHLLTSEVEQHTVALTLALFGFPAIIMKNPKSIILINLHQMNINVIRKSIKVVIHLNTVLPIIIHGMAPTITITVIIIVIGSSIVAVVCLVLLLIIIMTSIVAVIIIKNIDKSHLIPKITVSIHIINTTNNLIVMKMDTGKKERNPIV</sequence>
<protein>
    <submittedName>
        <fullName evidence="4">NADH:ubiquinone reductase (H(+)-translocating)</fullName>
    </submittedName>
</protein>
<evidence type="ECO:0000313" key="4">
    <source>
        <dbReference type="WBParaSite" id="SCUD_0002104001-mRNA-1"/>
    </source>
</evidence>
<proteinExistence type="predicted"/>
<keyword evidence="3" id="KW-1185">Reference proteome</keyword>